<organism evidence="3">
    <name type="scientific">Thelazia callipaeda</name>
    <name type="common">Oriental eyeworm</name>
    <name type="synonym">Parasitic nematode</name>
    <dbReference type="NCBI Taxonomy" id="103827"/>
    <lineage>
        <taxon>Eukaryota</taxon>
        <taxon>Metazoa</taxon>
        <taxon>Ecdysozoa</taxon>
        <taxon>Nematoda</taxon>
        <taxon>Chromadorea</taxon>
        <taxon>Rhabditida</taxon>
        <taxon>Spirurina</taxon>
        <taxon>Spiruromorpha</taxon>
        <taxon>Thelazioidea</taxon>
        <taxon>Thelaziidae</taxon>
        <taxon>Thelazia</taxon>
    </lineage>
</organism>
<dbReference type="Proteomes" id="UP000276776">
    <property type="component" value="Unassembled WGS sequence"/>
</dbReference>
<evidence type="ECO:0000313" key="3">
    <source>
        <dbReference type="WBParaSite" id="TCLT_0000685001-mRNA-1"/>
    </source>
</evidence>
<keyword evidence="2" id="KW-1185">Reference proteome</keyword>
<evidence type="ECO:0000313" key="2">
    <source>
        <dbReference type="Proteomes" id="UP000276776"/>
    </source>
</evidence>
<reference evidence="1 2" key="2">
    <citation type="submission" date="2018-11" db="EMBL/GenBank/DDBJ databases">
        <authorList>
            <consortium name="Pathogen Informatics"/>
        </authorList>
    </citation>
    <scope>NUCLEOTIDE SEQUENCE [LARGE SCALE GENOMIC DNA]</scope>
</reference>
<dbReference type="EMBL" id="UYYF01004449">
    <property type="protein sequence ID" value="VDN04235.1"/>
    <property type="molecule type" value="Genomic_DNA"/>
</dbReference>
<dbReference type="AlphaFoldDB" id="A0A0N5D1V9"/>
<sequence length="95" mass="10724">MVSFAGSHWQCIYCYYPSNPYYFPYEYPYPYPYPYPVSPAIEPATHPSIGPCVNGQCPAGFSCYRSQCIRTPNVYGPCVNDRCPMGFCYNGQCVG</sequence>
<reference evidence="3" key="1">
    <citation type="submission" date="2017-02" db="UniProtKB">
        <authorList>
            <consortium name="WormBaseParasite"/>
        </authorList>
    </citation>
    <scope>IDENTIFICATION</scope>
</reference>
<gene>
    <name evidence="1" type="ORF">TCLT_LOCUS6839</name>
</gene>
<protein>
    <submittedName>
        <fullName evidence="3">EB domain-containing protein</fullName>
    </submittedName>
</protein>
<dbReference type="OMA" id="CPMGFCY"/>
<name>A0A0N5D1V9_THECL</name>
<evidence type="ECO:0000313" key="1">
    <source>
        <dbReference type="EMBL" id="VDN04235.1"/>
    </source>
</evidence>
<dbReference type="WBParaSite" id="TCLT_0000685001-mRNA-1">
    <property type="protein sequence ID" value="TCLT_0000685001-mRNA-1"/>
    <property type="gene ID" value="TCLT_0000685001"/>
</dbReference>
<proteinExistence type="predicted"/>
<accession>A0A0N5D1V9</accession>
<dbReference type="OrthoDB" id="5865627at2759"/>